<sequence length="351" mass="39293">MARRILPSDSRTANSRLRQFESDLFFPQASGDVSIIDDDDDIDIPPRSDITASASKKRKAPTSMFPEPLTPTPTSPIDSRGVIINRGPRIKSEEETNAFKALAARPADERVKIFVGSINHEFTVGIDTLDKSPVLQTLLIRDRTGEESYIMHPLLTKVNTKHFEAVVSFLVMDEYDPFIISNPNGADSLPKRLDGVVSTEDYRKEALRSCSIYVIAKQLNMASLEKLVLRKIIEAQYRPYGIQCLLEMSRIVFSRKDNAGIVKMGKMAEPPGQSHDEDTGAEGEGDKLEEWLIGNLTEKLQAVLLTNAQLFFQVANLVECQKRGFAIRIFRTKVEAWEHDGPNVVAIDDDE</sequence>
<dbReference type="RefSeq" id="XP_064710348.1">
    <property type="nucleotide sequence ID" value="XM_064851345.1"/>
</dbReference>
<dbReference type="Proteomes" id="UP001358417">
    <property type="component" value="Unassembled WGS sequence"/>
</dbReference>
<proteinExistence type="predicted"/>
<evidence type="ECO:0008006" key="4">
    <source>
        <dbReference type="Google" id="ProtNLM"/>
    </source>
</evidence>
<evidence type="ECO:0000313" key="2">
    <source>
        <dbReference type="EMBL" id="KAK5061251.1"/>
    </source>
</evidence>
<dbReference type="AlphaFoldDB" id="A0AAV9NL28"/>
<evidence type="ECO:0000313" key="3">
    <source>
        <dbReference type="Proteomes" id="UP001358417"/>
    </source>
</evidence>
<feature type="region of interest" description="Disordered" evidence="1">
    <location>
        <begin position="36"/>
        <end position="82"/>
    </location>
</feature>
<comment type="caution">
    <text evidence="2">The sequence shown here is derived from an EMBL/GenBank/DDBJ whole genome shotgun (WGS) entry which is preliminary data.</text>
</comment>
<dbReference type="EMBL" id="JAVRRD010000003">
    <property type="protein sequence ID" value="KAK5061251.1"/>
    <property type="molecule type" value="Genomic_DNA"/>
</dbReference>
<reference evidence="2 3" key="1">
    <citation type="submission" date="2023-08" db="EMBL/GenBank/DDBJ databases">
        <title>Black Yeasts Isolated from many extreme environments.</title>
        <authorList>
            <person name="Coleine C."/>
            <person name="Stajich J.E."/>
            <person name="Selbmann L."/>
        </authorList>
    </citation>
    <scope>NUCLEOTIDE SEQUENCE [LARGE SCALE GENOMIC DNA]</scope>
    <source>
        <strain evidence="2 3">CCFEE 5792</strain>
    </source>
</reference>
<accession>A0AAV9NL28</accession>
<dbReference type="GeneID" id="89975958"/>
<name>A0AAV9NL28_9EURO</name>
<evidence type="ECO:0000256" key="1">
    <source>
        <dbReference type="SAM" id="MobiDB-lite"/>
    </source>
</evidence>
<organism evidence="2 3">
    <name type="scientific">Exophiala bonariae</name>
    <dbReference type="NCBI Taxonomy" id="1690606"/>
    <lineage>
        <taxon>Eukaryota</taxon>
        <taxon>Fungi</taxon>
        <taxon>Dikarya</taxon>
        <taxon>Ascomycota</taxon>
        <taxon>Pezizomycotina</taxon>
        <taxon>Eurotiomycetes</taxon>
        <taxon>Chaetothyriomycetidae</taxon>
        <taxon>Chaetothyriales</taxon>
        <taxon>Herpotrichiellaceae</taxon>
        <taxon>Exophiala</taxon>
    </lineage>
</organism>
<gene>
    <name evidence="2" type="ORF">LTR84_007793</name>
</gene>
<protein>
    <recommendedName>
        <fullName evidence="4">BTB domain-containing protein</fullName>
    </recommendedName>
</protein>
<keyword evidence="3" id="KW-1185">Reference proteome</keyword>